<sequence>MRGKRETKTAQEALVAKATPTEKEIEVIEELNAKLEEAQTADGIFVLLCSRRGSRLHHFTAQVRMQPEDCLISLSEVEKKIREQNPRTPFDIHHFKPKIVVRPDEEKGGE</sequence>
<protein>
    <submittedName>
        <fullName evidence="1">Uncharacterized protein</fullName>
    </submittedName>
</protein>
<proteinExistence type="predicted"/>
<dbReference type="EMBL" id="MT143797">
    <property type="protein sequence ID" value="QJB02635.1"/>
    <property type="molecule type" value="Genomic_DNA"/>
</dbReference>
<gene>
    <name evidence="1" type="ORF">MM171B01126_0010</name>
</gene>
<name>A0A6M3MAQ1_9ZZZZ</name>
<organism evidence="1">
    <name type="scientific">viral metagenome</name>
    <dbReference type="NCBI Taxonomy" id="1070528"/>
    <lineage>
        <taxon>unclassified sequences</taxon>
        <taxon>metagenomes</taxon>
        <taxon>organismal metagenomes</taxon>
    </lineage>
</organism>
<dbReference type="AlphaFoldDB" id="A0A6M3MAQ1"/>
<evidence type="ECO:0000313" key="1">
    <source>
        <dbReference type="EMBL" id="QJB02635.1"/>
    </source>
</evidence>
<reference evidence="1" key="1">
    <citation type="submission" date="2020-03" db="EMBL/GenBank/DDBJ databases">
        <title>The deep terrestrial virosphere.</title>
        <authorList>
            <person name="Holmfeldt K."/>
            <person name="Nilsson E."/>
            <person name="Simone D."/>
            <person name="Lopez-Fernandez M."/>
            <person name="Wu X."/>
            <person name="de Brujin I."/>
            <person name="Lundin D."/>
            <person name="Andersson A."/>
            <person name="Bertilsson S."/>
            <person name="Dopson M."/>
        </authorList>
    </citation>
    <scope>NUCLEOTIDE SEQUENCE</scope>
    <source>
        <strain evidence="1">MM171B01126</strain>
    </source>
</reference>
<accession>A0A6M3MAQ1</accession>